<name>A0A3G9IW53_9BACL</name>
<evidence type="ECO:0000256" key="4">
    <source>
        <dbReference type="SAM" id="SignalP"/>
    </source>
</evidence>
<dbReference type="Gene3D" id="3.40.190.10">
    <property type="entry name" value="Periplasmic binding protein-like II"/>
    <property type="match status" value="2"/>
</dbReference>
<dbReference type="EMBL" id="AP019308">
    <property type="protein sequence ID" value="BBH23070.1"/>
    <property type="molecule type" value="Genomic_DNA"/>
</dbReference>
<gene>
    <name evidence="5" type="ORF">Back11_44150</name>
</gene>
<dbReference type="AlphaFoldDB" id="A0A3G9IW53"/>
<feature type="chain" id="PRO_5043870613" evidence="4">
    <location>
        <begin position="24"/>
        <end position="465"/>
    </location>
</feature>
<feature type="signal peptide" evidence="4">
    <location>
        <begin position="1"/>
        <end position="23"/>
    </location>
</feature>
<dbReference type="InterPro" id="IPR006059">
    <property type="entry name" value="SBP"/>
</dbReference>
<keyword evidence="4" id="KW-0732">Signal</keyword>
<protein>
    <submittedName>
        <fullName evidence="5">Uncharacterized protein</fullName>
    </submittedName>
</protein>
<proteinExistence type="inferred from homology"/>
<dbReference type="Pfam" id="PF01547">
    <property type="entry name" value="SBP_bac_1"/>
    <property type="match status" value="1"/>
</dbReference>
<dbReference type="RefSeq" id="WP_125662145.1">
    <property type="nucleotide sequence ID" value="NZ_AP019308.1"/>
</dbReference>
<evidence type="ECO:0000313" key="5">
    <source>
        <dbReference type="EMBL" id="BBH23070.1"/>
    </source>
</evidence>
<reference evidence="5 6" key="1">
    <citation type="submission" date="2018-11" db="EMBL/GenBank/DDBJ databases">
        <title>Complete genome sequence of Paenibacillus baekrokdamisoli strain KCTC 33723.</title>
        <authorList>
            <person name="Kang S.W."/>
            <person name="Lee K.C."/>
            <person name="Kim K.K."/>
            <person name="Kim J.S."/>
            <person name="Kim D.S."/>
            <person name="Ko S.H."/>
            <person name="Yang S.H."/>
            <person name="Lee J.S."/>
        </authorList>
    </citation>
    <scope>NUCLEOTIDE SEQUENCE [LARGE SCALE GENOMIC DNA]</scope>
    <source>
        <strain evidence="5 6">KCTC 33723</strain>
    </source>
</reference>
<dbReference type="InterPro" id="IPR050490">
    <property type="entry name" value="Bact_solute-bd_prot1"/>
</dbReference>
<evidence type="ECO:0000313" key="6">
    <source>
        <dbReference type="Proteomes" id="UP000275368"/>
    </source>
</evidence>
<keyword evidence="2" id="KW-0813">Transport</keyword>
<evidence type="ECO:0000256" key="1">
    <source>
        <dbReference type="ARBA" id="ARBA00008520"/>
    </source>
</evidence>
<keyword evidence="6" id="KW-1185">Reference proteome</keyword>
<dbReference type="SUPFAM" id="SSF53850">
    <property type="entry name" value="Periplasmic binding protein-like II"/>
    <property type="match status" value="1"/>
</dbReference>
<organism evidence="5 6">
    <name type="scientific">Paenibacillus baekrokdamisoli</name>
    <dbReference type="NCBI Taxonomy" id="1712516"/>
    <lineage>
        <taxon>Bacteria</taxon>
        <taxon>Bacillati</taxon>
        <taxon>Bacillota</taxon>
        <taxon>Bacilli</taxon>
        <taxon>Bacillales</taxon>
        <taxon>Paenibacillaceae</taxon>
        <taxon>Paenibacillus</taxon>
    </lineage>
</organism>
<comment type="similarity">
    <text evidence="1">Belongs to the bacterial solute-binding protein 1 family.</text>
</comment>
<dbReference type="OrthoDB" id="9798191at2"/>
<dbReference type="PANTHER" id="PTHR43649:SF29">
    <property type="entry name" value="OSMOPROTECTIVE COMPOUNDS-BINDING PROTEIN GGTB"/>
    <property type="match status" value="1"/>
</dbReference>
<accession>A0A3G9IW53</accession>
<dbReference type="PANTHER" id="PTHR43649">
    <property type="entry name" value="ARABINOSE-BINDING PROTEIN-RELATED"/>
    <property type="match status" value="1"/>
</dbReference>
<feature type="region of interest" description="Disordered" evidence="3">
    <location>
        <begin position="31"/>
        <end position="54"/>
    </location>
</feature>
<dbReference type="PROSITE" id="PS51257">
    <property type="entry name" value="PROKAR_LIPOPROTEIN"/>
    <property type="match status" value="1"/>
</dbReference>
<dbReference type="Proteomes" id="UP000275368">
    <property type="component" value="Chromosome"/>
</dbReference>
<sequence>MRKQTLGKLVTTFLTFSLIFALAACGGTNNKESSPAASEPASSGASESSSGSEAAPKEKVKLKLYYQYGEDVMAAEAVNFRDTIKRFQEENPDIDFSAEIISPSIYMTKIQTLAAANDLPDIFPALPSMQQAFSKNNLIADLTPIFEKDAEWKNGFIPGAFDDQTYAGKIYGVPYESLISTVLYWNKDIFAKSGIDHFPNNLDEFKEAITKLKANGYIPMAMGNKTKDPLASTFMPGLVFRYMDRAWYDSVREGTGAKFTDPEYVKAIDMLGELIKLGIFNKDMNSIDGMQAMQSHYYTGKAGMIISGSWMISSMIAQMPKEILDNTEFSTLPPQTSKPELGNIAPGGTGWGYVVNANVTGAKLDAAVKFLKMLTSKEAGEKIINAGSLTAINVTPKDPSKLPPFFVKFLEFRKNVKPAPVPEIQFSGSYVEASYTSFQEYSVGGLSSAKLAEKLQAAMDKSAKK</sequence>
<evidence type="ECO:0000256" key="3">
    <source>
        <dbReference type="SAM" id="MobiDB-lite"/>
    </source>
</evidence>
<evidence type="ECO:0000256" key="2">
    <source>
        <dbReference type="ARBA" id="ARBA00022448"/>
    </source>
</evidence>
<dbReference type="KEGG" id="pbk:Back11_44150"/>